<evidence type="ECO:0008006" key="5">
    <source>
        <dbReference type="Google" id="ProtNLM"/>
    </source>
</evidence>
<dbReference type="NCBIfam" id="TIGR02230">
    <property type="entry name" value="ATPase_gene1"/>
    <property type="match status" value="1"/>
</dbReference>
<dbReference type="InterPro" id="IPR032820">
    <property type="entry name" value="ATPase_put"/>
</dbReference>
<dbReference type="Proteomes" id="UP000748752">
    <property type="component" value="Unassembled WGS sequence"/>
</dbReference>
<keyword evidence="2" id="KW-0812">Transmembrane</keyword>
<name>A0ABS1CIW1_9GAMM</name>
<evidence type="ECO:0000313" key="3">
    <source>
        <dbReference type="EMBL" id="MBK1631832.1"/>
    </source>
</evidence>
<feature type="region of interest" description="Disordered" evidence="1">
    <location>
        <begin position="1"/>
        <end position="63"/>
    </location>
</feature>
<sequence>MAAKDDNGRRDEPQASPPDERRDETPAQASDHSQRRAHPHRPPEQRFRDTVGRKAERKQRARADEDRSIFFWLGMFGMVGWAVAIPTLAGVALGLWLDRTWPAAEASWTLTFLLLGVALGVLNAWYWVKRESGE</sequence>
<keyword evidence="2" id="KW-1133">Transmembrane helix</keyword>
<evidence type="ECO:0000256" key="1">
    <source>
        <dbReference type="SAM" id="MobiDB-lite"/>
    </source>
</evidence>
<keyword evidence="2" id="KW-0472">Membrane</keyword>
<proteinExistence type="predicted"/>
<dbReference type="EMBL" id="NRRV01000033">
    <property type="protein sequence ID" value="MBK1631832.1"/>
    <property type="molecule type" value="Genomic_DNA"/>
</dbReference>
<keyword evidence="4" id="KW-1185">Reference proteome</keyword>
<evidence type="ECO:0000313" key="4">
    <source>
        <dbReference type="Proteomes" id="UP000748752"/>
    </source>
</evidence>
<accession>A0ABS1CIW1</accession>
<reference evidence="3 4" key="1">
    <citation type="journal article" date="2020" name="Microorganisms">
        <title>Osmotic Adaptation and Compatible Solute Biosynthesis of Phototrophic Bacteria as Revealed from Genome Analyses.</title>
        <authorList>
            <person name="Imhoff J.F."/>
            <person name="Rahn T."/>
            <person name="Kunzel S."/>
            <person name="Keller A."/>
            <person name="Neulinger S.C."/>
        </authorList>
    </citation>
    <scope>NUCLEOTIDE SEQUENCE [LARGE SCALE GENOMIC DNA]</scope>
    <source>
        <strain evidence="3 4">DSM 6210</strain>
    </source>
</reference>
<gene>
    <name evidence="3" type="ORF">CKO31_14020</name>
</gene>
<comment type="caution">
    <text evidence="3">The sequence shown here is derived from an EMBL/GenBank/DDBJ whole genome shotgun (WGS) entry which is preliminary data.</text>
</comment>
<evidence type="ECO:0000256" key="2">
    <source>
        <dbReference type="SAM" id="Phobius"/>
    </source>
</evidence>
<protein>
    <recommendedName>
        <fullName evidence="5">ATPase F0F1</fullName>
    </recommendedName>
</protein>
<dbReference type="RefSeq" id="WP_200238675.1">
    <property type="nucleotide sequence ID" value="NZ_NRRV01000033.1"/>
</dbReference>
<feature type="transmembrane region" description="Helical" evidence="2">
    <location>
        <begin position="69"/>
        <end position="96"/>
    </location>
</feature>
<feature type="compositionally biased region" description="Basic and acidic residues" evidence="1">
    <location>
        <begin position="1"/>
        <end position="25"/>
    </location>
</feature>
<organism evidence="3 4">
    <name type="scientific">Thiohalocapsa halophila</name>
    <dbReference type="NCBI Taxonomy" id="69359"/>
    <lineage>
        <taxon>Bacteria</taxon>
        <taxon>Pseudomonadati</taxon>
        <taxon>Pseudomonadota</taxon>
        <taxon>Gammaproteobacteria</taxon>
        <taxon>Chromatiales</taxon>
        <taxon>Chromatiaceae</taxon>
        <taxon>Thiohalocapsa</taxon>
    </lineage>
</organism>
<feature type="transmembrane region" description="Helical" evidence="2">
    <location>
        <begin position="108"/>
        <end position="128"/>
    </location>
</feature>
<dbReference type="InterPro" id="IPR011744">
    <property type="entry name" value="ATPase_gene1"/>
</dbReference>
<feature type="compositionally biased region" description="Basic and acidic residues" evidence="1">
    <location>
        <begin position="41"/>
        <end position="54"/>
    </location>
</feature>
<dbReference type="Pfam" id="PF09527">
    <property type="entry name" value="ATPase_gene1"/>
    <property type="match status" value="1"/>
</dbReference>